<sequence length="1235" mass="141165">MEFDLRNVDTGVDEFAVTTAIAKVLHNFPFRTNPEDRLINFQVELYREKSIGARNDGSGALRLPTRSLGQRFLRWYKDPSNNTIRVGCKALKIFPTSNGVKHDTIMTLRKAPFVDPEVEKQRQLKLKELDVSLRIGKLQFGVYYKPLPSLPTDPRSFSIEWSMDLDPPSVGWLKFEYEHKLLRAKMTDPTRDGIQNSVIIKFSTIKKLAIGRDFGNQFICLDLFTPPILEQEDLYRPDGSERKFRNRVRQLDARHGAVADYAHHIRILLSESDDLERFGHLCKVADLRPPIHGVTIDASSLGFFNPKRVAKLTKWMKSVHWSIAFQVAALLHNGVLNTQEVESILPVVDKMASQSQEIASEVMRSFIEKISTRPPSQTPKQFLEVVRKSRSIDEVRRISSASGRFFCYHVTITPTRMLLEGPYITQSNRVIRKYEGFEDHFLRVEFRDEDRLQFRWDREVDGQSFLEDRVGGMLKNGIDIAGRHFTFLAYSSSALRSHSVWFVNEEDFMSATNIRDSLGVFAETIYQPSKYAARIGVSNGFLRFDLHMFNLPQQAFSATDPSVKISKDQWKEIRDIKNAQGQLFTDGVGTISRELGRMVWEKLCEARRDRGANSVIPSAYQIRFLGFKGVVAIDEQLEGIMLCPRTSMRKFADQTEHAEIEIVRAFDKPNQPNLNRPLVMVLEDSGVDKGAFMELLDDAVAGARMAHDSVEKFVNVLRSNRLGFSYRLAHILLKLDALGLDLKSNSNQESLDTAFLARVRGCVINHVLRDIKHFARIPIPQSYQLVGVADEGPAYVKDGHENVYTLPPGKIFACIQNFGEEPKWLEGPCVISRSPVVHPGDVQRVYAVGKPPANQLCLFEHLRNVVVLPSQGPRPLANCLGGGDLDGDLYEIIMFQRLLITEHSDPAQYEDRKPRTLDRPSTIDDVCDFVVEYIHSDVVGLISDKHIIIADQSKDGTRDDLCLKLADLHSQAVDYPKNGNPVDIRRLPRNLIPYKPDWHAAEVSSPRSLDYYESDRALGHMYRSVTLEEIRDSPPQRPNGNKALDDPITRKLRPLVEKQLQGRTQEQVAALNIEKSFTKYKDELRYICATHTLTDVVEDRLKEEEVVASTILAKCSQKRWREDRIWRMRECVSFLVQETERELIRDVKEAPDEEDVFRDLLAVYPQLLDELVPRRIQQNEATYNFANSLQAECRRSRKKLMKNAVACMEQNREKQKLAADASDLIKHYKALILST</sequence>
<dbReference type="EC" id="2.7.7.48" evidence="1"/>
<comment type="similarity">
    <text evidence="1">Belongs to the RdRP family.</text>
</comment>
<comment type="caution">
    <text evidence="3">The sequence shown here is derived from an EMBL/GenBank/DDBJ whole genome shotgun (WGS) entry which is preliminary data.</text>
</comment>
<dbReference type="KEGG" id="cput:CONPUDRAFT_162201"/>
<dbReference type="EMBL" id="JH711574">
    <property type="protein sequence ID" value="EIW84880.1"/>
    <property type="molecule type" value="Genomic_DNA"/>
</dbReference>
<reference evidence="4" key="1">
    <citation type="journal article" date="2012" name="Science">
        <title>The Paleozoic origin of enzymatic lignin decomposition reconstructed from 31 fungal genomes.</title>
        <authorList>
            <person name="Floudas D."/>
            <person name="Binder M."/>
            <person name="Riley R."/>
            <person name="Barry K."/>
            <person name="Blanchette R.A."/>
            <person name="Henrissat B."/>
            <person name="Martinez A.T."/>
            <person name="Otillar R."/>
            <person name="Spatafora J.W."/>
            <person name="Yadav J.S."/>
            <person name="Aerts A."/>
            <person name="Benoit I."/>
            <person name="Boyd A."/>
            <person name="Carlson A."/>
            <person name="Copeland A."/>
            <person name="Coutinho P.M."/>
            <person name="de Vries R.P."/>
            <person name="Ferreira P."/>
            <person name="Findley K."/>
            <person name="Foster B."/>
            <person name="Gaskell J."/>
            <person name="Glotzer D."/>
            <person name="Gorecki P."/>
            <person name="Heitman J."/>
            <person name="Hesse C."/>
            <person name="Hori C."/>
            <person name="Igarashi K."/>
            <person name="Jurgens J.A."/>
            <person name="Kallen N."/>
            <person name="Kersten P."/>
            <person name="Kohler A."/>
            <person name="Kuees U."/>
            <person name="Kumar T.K.A."/>
            <person name="Kuo A."/>
            <person name="LaButti K."/>
            <person name="Larrondo L.F."/>
            <person name="Lindquist E."/>
            <person name="Ling A."/>
            <person name="Lombard V."/>
            <person name="Lucas S."/>
            <person name="Lundell T."/>
            <person name="Martin R."/>
            <person name="McLaughlin D.J."/>
            <person name="Morgenstern I."/>
            <person name="Morin E."/>
            <person name="Murat C."/>
            <person name="Nagy L.G."/>
            <person name="Nolan M."/>
            <person name="Ohm R.A."/>
            <person name="Patyshakuliyeva A."/>
            <person name="Rokas A."/>
            <person name="Ruiz-Duenas F.J."/>
            <person name="Sabat G."/>
            <person name="Salamov A."/>
            <person name="Samejima M."/>
            <person name="Schmutz J."/>
            <person name="Slot J.C."/>
            <person name="St John F."/>
            <person name="Stenlid J."/>
            <person name="Sun H."/>
            <person name="Sun S."/>
            <person name="Syed K."/>
            <person name="Tsang A."/>
            <person name="Wiebenga A."/>
            <person name="Young D."/>
            <person name="Pisabarro A."/>
            <person name="Eastwood D.C."/>
            <person name="Martin F."/>
            <person name="Cullen D."/>
            <person name="Grigoriev I.V."/>
            <person name="Hibbett D.S."/>
        </authorList>
    </citation>
    <scope>NUCLEOTIDE SEQUENCE [LARGE SCALE GENOMIC DNA]</scope>
    <source>
        <strain evidence="4">RWD-64-598 SS2</strain>
    </source>
</reference>
<dbReference type="GO" id="GO:0031380">
    <property type="term" value="C:nuclear RNA-directed RNA polymerase complex"/>
    <property type="evidence" value="ECO:0007669"/>
    <property type="project" value="TreeGrafter"/>
</dbReference>
<name>A0A5M3N0E6_CONPW</name>
<dbReference type="PANTHER" id="PTHR23079:SF55">
    <property type="entry name" value="RNA-DIRECTED RNA POLYMERASE"/>
    <property type="match status" value="1"/>
</dbReference>
<accession>A0A5M3N0E6</accession>
<dbReference type="Proteomes" id="UP000053558">
    <property type="component" value="Unassembled WGS sequence"/>
</dbReference>
<keyword evidence="4" id="KW-1185">Reference proteome</keyword>
<gene>
    <name evidence="3" type="ORF">CONPUDRAFT_162201</name>
</gene>
<organism evidence="3 4">
    <name type="scientific">Coniophora puteana (strain RWD-64-598)</name>
    <name type="common">Brown rot fungus</name>
    <dbReference type="NCBI Taxonomy" id="741705"/>
    <lineage>
        <taxon>Eukaryota</taxon>
        <taxon>Fungi</taxon>
        <taxon>Dikarya</taxon>
        <taxon>Basidiomycota</taxon>
        <taxon>Agaricomycotina</taxon>
        <taxon>Agaricomycetes</taxon>
        <taxon>Agaricomycetidae</taxon>
        <taxon>Boletales</taxon>
        <taxon>Coniophorineae</taxon>
        <taxon>Coniophoraceae</taxon>
        <taxon>Coniophora</taxon>
    </lineage>
</organism>
<comment type="catalytic activity">
    <reaction evidence="1">
        <text>RNA(n) + a ribonucleoside 5'-triphosphate = RNA(n+1) + diphosphate</text>
        <dbReference type="Rhea" id="RHEA:21248"/>
        <dbReference type="Rhea" id="RHEA-COMP:14527"/>
        <dbReference type="Rhea" id="RHEA-COMP:17342"/>
        <dbReference type="ChEBI" id="CHEBI:33019"/>
        <dbReference type="ChEBI" id="CHEBI:61557"/>
        <dbReference type="ChEBI" id="CHEBI:140395"/>
        <dbReference type="EC" id="2.7.7.48"/>
    </reaction>
</comment>
<dbReference type="GO" id="GO:0003723">
    <property type="term" value="F:RNA binding"/>
    <property type="evidence" value="ECO:0007669"/>
    <property type="project" value="UniProtKB-KW"/>
</dbReference>
<dbReference type="GO" id="GO:0030422">
    <property type="term" value="P:siRNA processing"/>
    <property type="evidence" value="ECO:0007669"/>
    <property type="project" value="TreeGrafter"/>
</dbReference>
<dbReference type="GO" id="GO:0003968">
    <property type="term" value="F:RNA-directed RNA polymerase activity"/>
    <property type="evidence" value="ECO:0007669"/>
    <property type="project" value="UniProtKB-KW"/>
</dbReference>
<keyword evidence="1" id="KW-0694">RNA-binding</keyword>
<evidence type="ECO:0000313" key="4">
    <source>
        <dbReference type="Proteomes" id="UP000053558"/>
    </source>
</evidence>
<dbReference type="OMA" id="WFEYDHK"/>
<dbReference type="PANTHER" id="PTHR23079">
    <property type="entry name" value="RNA-DEPENDENT RNA POLYMERASE"/>
    <property type="match status" value="1"/>
</dbReference>
<dbReference type="Pfam" id="PF05183">
    <property type="entry name" value="RdRP"/>
    <property type="match status" value="1"/>
</dbReference>
<evidence type="ECO:0000259" key="2">
    <source>
        <dbReference type="Pfam" id="PF05183"/>
    </source>
</evidence>
<evidence type="ECO:0000256" key="1">
    <source>
        <dbReference type="RuleBase" id="RU363098"/>
    </source>
</evidence>
<keyword evidence="1" id="KW-0548">Nucleotidyltransferase</keyword>
<dbReference type="InterPro" id="IPR007855">
    <property type="entry name" value="RDRP"/>
</dbReference>
<proteinExistence type="inferred from homology"/>
<dbReference type="GeneID" id="19204697"/>
<dbReference type="InterPro" id="IPR057596">
    <property type="entry name" value="RDRP_core"/>
</dbReference>
<dbReference type="AlphaFoldDB" id="A0A5M3N0E6"/>
<feature type="domain" description="RDRP core" evidence="2">
    <location>
        <begin position="412"/>
        <end position="1025"/>
    </location>
</feature>
<keyword evidence="1" id="KW-0696">RNA-directed RNA polymerase</keyword>
<protein>
    <recommendedName>
        <fullName evidence="1">RNA-dependent RNA polymerase</fullName>
        <ecNumber evidence="1">2.7.7.48</ecNumber>
    </recommendedName>
</protein>
<dbReference type="OrthoDB" id="6513042at2759"/>
<keyword evidence="1" id="KW-0808">Transferase</keyword>
<dbReference type="RefSeq" id="XP_007764552.1">
    <property type="nucleotide sequence ID" value="XM_007766362.1"/>
</dbReference>
<evidence type="ECO:0000313" key="3">
    <source>
        <dbReference type="EMBL" id="EIW84880.1"/>
    </source>
</evidence>